<dbReference type="Pfam" id="PF12822">
    <property type="entry name" value="ECF_trnsprt"/>
    <property type="match status" value="1"/>
</dbReference>
<dbReference type="PANTHER" id="PTHR38438:SF1">
    <property type="entry name" value="RIBOFLAVIN TRANSPORTER RIBU"/>
    <property type="match status" value="1"/>
</dbReference>
<evidence type="ECO:0000256" key="3">
    <source>
        <dbReference type="ARBA" id="ARBA00022448"/>
    </source>
</evidence>
<feature type="transmembrane region" description="Helical" evidence="9">
    <location>
        <begin position="158"/>
        <end position="183"/>
    </location>
</feature>
<keyword evidence="6 9" id="KW-1133">Transmembrane helix</keyword>
<dbReference type="GO" id="GO:0005886">
    <property type="term" value="C:plasma membrane"/>
    <property type="evidence" value="ECO:0007669"/>
    <property type="project" value="UniProtKB-SubCell"/>
</dbReference>
<dbReference type="InterPro" id="IPR024529">
    <property type="entry name" value="ECF_trnsprt_substrate-spec"/>
</dbReference>
<dbReference type="STRING" id="46223.SAMN05421852_101338"/>
<dbReference type="AlphaFoldDB" id="A0A1I3K546"/>
<evidence type="ECO:0000256" key="4">
    <source>
        <dbReference type="ARBA" id="ARBA00022475"/>
    </source>
</evidence>
<evidence type="ECO:0000313" key="11">
    <source>
        <dbReference type="Proteomes" id="UP000199545"/>
    </source>
</evidence>
<dbReference type="InterPro" id="IPR025720">
    <property type="entry name" value="RibU"/>
</dbReference>
<organism evidence="10 11">
    <name type="scientific">Thermoflavimicrobium dichotomicum</name>
    <dbReference type="NCBI Taxonomy" id="46223"/>
    <lineage>
        <taxon>Bacteria</taxon>
        <taxon>Bacillati</taxon>
        <taxon>Bacillota</taxon>
        <taxon>Bacilli</taxon>
        <taxon>Bacillales</taxon>
        <taxon>Thermoactinomycetaceae</taxon>
        <taxon>Thermoflavimicrobium</taxon>
    </lineage>
</organism>
<dbReference type="Proteomes" id="UP000199545">
    <property type="component" value="Unassembled WGS sequence"/>
</dbReference>
<evidence type="ECO:0000256" key="1">
    <source>
        <dbReference type="ARBA" id="ARBA00004651"/>
    </source>
</evidence>
<evidence type="ECO:0000313" key="10">
    <source>
        <dbReference type="EMBL" id="SFI67649.1"/>
    </source>
</evidence>
<evidence type="ECO:0000256" key="5">
    <source>
        <dbReference type="ARBA" id="ARBA00022692"/>
    </source>
</evidence>
<dbReference type="Gene3D" id="1.10.1760.20">
    <property type="match status" value="1"/>
</dbReference>
<dbReference type="PIRSF" id="PIRSF037778">
    <property type="entry name" value="UCP037778_transp_RibU"/>
    <property type="match status" value="1"/>
</dbReference>
<feature type="transmembrane region" description="Helical" evidence="9">
    <location>
        <begin position="115"/>
        <end position="138"/>
    </location>
</feature>
<feature type="transmembrane region" description="Helical" evidence="9">
    <location>
        <begin position="50"/>
        <end position="68"/>
    </location>
</feature>
<dbReference type="PANTHER" id="PTHR38438">
    <property type="entry name" value="RIBOFLAVIN TRANSPORTER RIBU"/>
    <property type="match status" value="1"/>
</dbReference>
<sequence length="196" mass="21975">MQQQMTERHHLTKTIFLSLLGGSAFLIQYFDFPIPGLPAFLKIDFSEIPALIGTFIYGPVAGIIIEFFKNLLHFLFHGSETGAIPLGQLSNFVAGSIFITVTYFISKKVKGLKGLLWGLGIATCVTTILMTLANYFVLFPLYSLLIHLTFADPEKLAIVLYGVAPFNVIKGFFITLIFIPLYLKMKPYLERHISFS</sequence>
<accession>A0A1I3K546</accession>
<comment type="similarity">
    <text evidence="2 8">Belongs to the prokaryotic riboflavin transporter (P-RFT) (TC 2.A.87) family.</text>
</comment>
<evidence type="ECO:0000256" key="8">
    <source>
        <dbReference type="PIRNR" id="PIRNR037778"/>
    </source>
</evidence>
<evidence type="ECO:0000256" key="9">
    <source>
        <dbReference type="SAM" id="Phobius"/>
    </source>
</evidence>
<evidence type="ECO:0000256" key="7">
    <source>
        <dbReference type="ARBA" id="ARBA00023136"/>
    </source>
</evidence>
<comment type="function">
    <text evidence="8">Probably a riboflavin-binding protein that interacts with the energy-coupling factor (ECF) ABC-transporter complex.</text>
</comment>
<gene>
    <name evidence="10" type="ORF">SAMN05421852_101338</name>
</gene>
<reference evidence="10 11" key="1">
    <citation type="submission" date="2016-10" db="EMBL/GenBank/DDBJ databases">
        <authorList>
            <person name="de Groot N.N."/>
        </authorList>
    </citation>
    <scope>NUCLEOTIDE SEQUENCE [LARGE SCALE GENOMIC DNA]</scope>
    <source>
        <strain evidence="10 11">DSM 44778</strain>
    </source>
</reference>
<dbReference type="GO" id="GO:0032217">
    <property type="term" value="F:riboflavin transmembrane transporter activity"/>
    <property type="evidence" value="ECO:0007669"/>
    <property type="project" value="UniProtKB-UniRule"/>
</dbReference>
<keyword evidence="4 8" id="KW-1003">Cell membrane</keyword>
<keyword evidence="3 8" id="KW-0813">Transport</keyword>
<proteinExistence type="inferred from homology"/>
<dbReference type="EMBL" id="FORR01000001">
    <property type="protein sequence ID" value="SFI67649.1"/>
    <property type="molecule type" value="Genomic_DNA"/>
</dbReference>
<keyword evidence="11" id="KW-1185">Reference proteome</keyword>
<protein>
    <recommendedName>
        <fullName evidence="8">Riboflavin transporter</fullName>
    </recommendedName>
</protein>
<name>A0A1I3K546_9BACL</name>
<keyword evidence="5 9" id="KW-0812">Transmembrane</keyword>
<evidence type="ECO:0000256" key="2">
    <source>
        <dbReference type="ARBA" id="ARBA00005540"/>
    </source>
</evidence>
<feature type="transmembrane region" description="Helical" evidence="9">
    <location>
        <begin position="12"/>
        <end position="30"/>
    </location>
</feature>
<evidence type="ECO:0000256" key="6">
    <source>
        <dbReference type="ARBA" id="ARBA00022989"/>
    </source>
</evidence>
<keyword evidence="7 8" id="KW-0472">Membrane</keyword>
<dbReference type="RefSeq" id="WP_245739690.1">
    <property type="nucleotide sequence ID" value="NZ_FORR01000001.1"/>
</dbReference>
<comment type="subcellular location">
    <subcellularLocation>
        <location evidence="1">Cell membrane</location>
        <topology evidence="1">Multi-pass membrane protein</topology>
    </subcellularLocation>
</comment>